<dbReference type="EMBL" id="BAAAHH010000103">
    <property type="protein sequence ID" value="GAA0971495.1"/>
    <property type="molecule type" value="Genomic_DNA"/>
</dbReference>
<reference evidence="2 3" key="1">
    <citation type="journal article" date="2019" name="Int. J. Syst. Evol. Microbiol.">
        <title>The Global Catalogue of Microorganisms (GCM) 10K type strain sequencing project: providing services to taxonomists for standard genome sequencing and annotation.</title>
        <authorList>
            <consortium name="The Broad Institute Genomics Platform"/>
            <consortium name="The Broad Institute Genome Sequencing Center for Infectious Disease"/>
            <person name="Wu L."/>
            <person name="Ma J."/>
        </authorList>
    </citation>
    <scope>NUCLEOTIDE SEQUENCE [LARGE SCALE GENOMIC DNA]</scope>
    <source>
        <strain evidence="2 3">JCM 10696</strain>
    </source>
</reference>
<gene>
    <name evidence="2" type="ORF">GCM10009550_79610</name>
</gene>
<sequence>MNLRHLYIELRIQGRTPAQAAEQLGLTAEMADRYERGVRLPLLPAAQRSAFVAALAIVALLAGLLLLVLLAVYGRAAAVPNAAWLVFLGPVWLLANVLARLVTLIAGARR</sequence>
<keyword evidence="1" id="KW-1133">Transmembrane helix</keyword>
<dbReference type="RefSeq" id="WP_344248244.1">
    <property type="nucleotide sequence ID" value="NZ_BAAAHH010000103.1"/>
</dbReference>
<keyword evidence="1" id="KW-0472">Membrane</keyword>
<evidence type="ECO:0008006" key="4">
    <source>
        <dbReference type="Google" id="ProtNLM"/>
    </source>
</evidence>
<evidence type="ECO:0000256" key="1">
    <source>
        <dbReference type="SAM" id="Phobius"/>
    </source>
</evidence>
<feature type="transmembrane region" description="Helical" evidence="1">
    <location>
        <begin position="84"/>
        <end position="108"/>
    </location>
</feature>
<comment type="caution">
    <text evidence="2">The sequence shown here is derived from an EMBL/GenBank/DDBJ whole genome shotgun (WGS) entry which is preliminary data.</text>
</comment>
<proteinExistence type="predicted"/>
<evidence type="ECO:0000313" key="2">
    <source>
        <dbReference type="EMBL" id="GAA0971495.1"/>
    </source>
</evidence>
<protein>
    <recommendedName>
        <fullName evidence="4">Helix-turn-helix protein</fullName>
    </recommendedName>
</protein>
<keyword evidence="3" id="KW-1185">Reference proteome</keyword>
<keyword evidence="1" id="KW-0812">Transmembrane</keyword>
<feature type="transmembrane region" description="Helical" evidence="1">
    <location>
        <begin position="49"/>
        <end position="72"/>
    </location>
</feature>
<evidence type="ECO:0000313" key="3">
    <source>
        <dbReference type="Proteomes" id="UP001500665"/>
    </source>
</evidence>
<name>A0ABN1S352_9ACTN</name>
<accession>A0ABN1S352</accession>
<organism evidence="2 3">
    <name type="scientific">Actinocorallia libanotica</name>
    <dbReference type="NCBI Taxonomy" id="46162"/>
    <lineage>
        <taxon>Bacteria</taxon>
        <taxon>Bacillati</taxon>
        <taxon>Actinomycetota</taxon>
        <taxon>Actinomycetes</taxon>
        <taxon>Streptosporangiales</taxon>
        <taxon>Thermomonosporaceae</taxon>
        <taxon>Actinocorallia</taxon>
    </lineage>
</organism>
<dbReference type="Proteomes" id="UP001500665">
    <property type="component" value="Unassembled WGS sequence"/>
</dbReference>